<dbReference type="AlphaFoldDB" id="A0A4Y2J7X9"/>
<name>A0A4Y2J7X9_ARAVE</name>
<dbReference type="EMBL" id="BGPR01003306">
    <property type="protein sequence ID" value="GBM86371.1"/>
    <property type="molecule type" value="Genomic_DNA"/>
</dbReference>
<evidence type="ECO:0000313" key="3">
    <source>
        <dbReference type="Proteomes" id="UP000499080"/>
    </source>
</evidence>
<dbReference type="Proteomes" id="UP000499080">
    <property type="component" value="Unassembled WGS sequence"/>
</dbReference>
<gene>
    <name evidence="2" type="ORF">AVEN_186537_1</name>
</gene>
<feature type="transmembrane region" description="Helical" evidence="1">
    <location>
        <begin position="54"/>
        <end position="74"/>
    </location>
</feature>
<keyword evidence="3" id="KW-1185">Reference proteome</keyword>
<accession>A0A4Y2J7X9</accession>
<comment type="caution">
    <text evidence="2">The sequence shown here is derived from an EMBL/GenBank/DDBJ whole genome shotgun (WGS) entry which is preliminary data.</text>
</comment>
<proteinExistence type="predicted"/>
<evidence type="ECO:0000313" key="2">
    <source>
        <dbReference type="EMBL" id="GBM86371.1"/>
    </source>
</evidence>
<feature type="transmembrane region" description="Helical" evidence="1">
    <location>
        <begin position="86"/>
        <end position="105"/>
    </location>
</feature>
<evidence type="ECO:0000256" key="1">
    <source>
        <dbReference type="SAM" id="Phobius"/>
    </source>
</evidence>
<organism evidence="2 3">
    <name type="scientific">Araneus ventricosus</name>
    <name type="common">Orbweaver spider</name>
    <name type="synonym">Epeira ventricosa</name>
    <dbReference type="NCBI Taxonomy" id="182803"/>
    <lineage>
        <taxon>Eukaryota</taxon>
        <taxon>Metazoa</taxon>
        <taxon>Ecdysozoa</taxon>
        <taxon>Arthropoda</taxon>
        <taxon>Chelicerata</taxon>
        <taxon>Arachnida</taxon>
        <taxon>Araneae</taxon>
        <taxon>Araneomorphae</taxon>
        <taxon>Entelegynae</taxon>
        <taxon>Araneoidea</taxon>
        <taxon>Araneidae</taxon>
        <taxon>Araneus</taxon>
    </lineage>
</organism>
<keyword evidence="1" id="KW-0472">Membrane</keyword>
<keyword evidence="1" id="KW-0812">Transmembrane</keyword>
<reference evidence="2 3" key="1">
    <citation type="journal article" date="2019" name="Sci. Rep.">
        <title>Orb-weaving spider Araneus ventricosus genome elucidates the spidroin gene catalogue.</title>
        <authorList>
            <person name="Kono N."/>
            <person name="Nakamura H."/>
            <person name="Ohtoshi R."/>
            <person name="Moran D.A.P."/>
            <person name="Shinohara A."/>
            <person name="Yoshida Y."/>
            <person name="Fujiwara M."/>
            <person name="Mori M."/>
            <person name="Tomita M."/>
            <person name="Arakawa K."/>
        </authorList>
    </citation>
    <scope>NUCLEOTIDE SEQUENCE [LARGE SCALE GENOMIC DNA]</scope>
</reference>
<protein>
    <submittedName>
        <fullName evidence="2">Uncharacterized protein</fullName>
    </submittedName>
</protein>
<sequence>MSVFGVYYVMVCQYFSHMLSNVLKSLDVPAVDHGRILKSYLMIRQLVASADEKLSLPIFIFCLFNASITFLAAVDCISLSVNDETFRLVSMWVILTLQPLGFQIATLNKIVTLP</sequence>
<keyword evidence="1" id="KW-1133">Transmembrane helix</keyword>